<evidence type="ECO:0000256" key="6">
    <source>
        <dbReference type="ARBA" id="ARBA00022722"/>
    </source>
</evidence>
<keyword evidence="9" id="KW-0269">Exonuclease</keyword>
<keyword evidence="12" id="KW-0539">Nucleus</keyword>
<dbReference type="KEGG" id="olu:OSTLU_10027"/>
<evidence type="ECO:0000256" key="11">
    <source>
        <dbReference type="ARBA" id="ARBA00022884"/>
    </source>
</evidence>
<dbReference type="Gene3D" id="2.40.50.700">
    <property type="match status" value="1"/>
</dbReference>
<dbReference type="PROSITE" id="PS01175">
    <property type="entry name" value="RIBONUCLEASE_II"/>
    <property type="match status" value="1"/>
</dbReference>
<dbReference type="OMA" id="VSCVWTL"/>
<comment type="similarity">
    <text evidence="3">Belongs to the RNR ribonuclease family.</text>
</comment>
<dbReference type="GO" id="GO:0000176">
    <property type="term" value="C:nuclear exosome (RNase complex)"/>
    <property type="evidence" value="ECO:0007669"/>
    <property type="project" value="UniProtKB-ARBA"/>
</dbReference>
<evidence type="ECO:0000313" key="16">
    <source>
        <dbReference type="EMBL" id="ABO99676.1"/>
    </source>
</evidence>
<keyword evidence="5" id="KW-0698">rRNA processing</keyword>
<dbReference type="InterPro" id="IPR022966">
    <property type="entry name" value="RNase_II/R_CS"/>
</dbReference>
<dbReference type="HOGENOM" id="CLU_002333_5_0_1"/>
<gene>
    <name evidence="16" type="ORF">OSTLU_10027</name>
</gene>
<dbReference type="SUPFAM" id="SSF50249">
    <property type="entry name" value="Nucleic acid-binding proteins"/>
    <property type="match status" value="2"/>
</dbReference>
<keyword evidence="14" id="KW-0175">Coiled coil</keyword>
<evidence type="ECO:0000256" key="12">
    <source>
        <dbReference type="ARBA" id="ARBA00023242"/>
    </source>
</evidence>
<dbReference type="InterPro" id="IPR041505">
    <property type="entry name" value="Dis3_CSD2"/>
</dbReference>
<evidence type="ECO:0000256" key="13">
    <source>
        <dbReference type="ARBA" id="ARBA00077930"/>
    </source>
</evidence>
<dbReference type="Gramene" id="ABO99676">
    <property type="protein sequence ID" value="ABO99676"/>
    <property type="gene ID" value="OSTLU_10027"/>
</dbReference>
<dbReference type="InterPro" id="IPR050180">
    <property type="entry name" value="RNR_Ribonuclease"/>
</dbReference>
<keyword evidence="17" id="KW-1185">Reference proteome</keyword>
<dbReference type="RefSeq" id="XP_001421383.1">
    <property type="nucleotide sequence ID" value="XM_001421346.1"/>
</dbReference>
<evidence type="ECO:0000256" key="1">
    <source>
        <dbReference type="ARBA" id="ARBA00001946"/>
    </source>
</evidence>
<dbReference type="InterPro" id="IPR001900">
    <property type="entry name" value="RNase_II/R"/>
</dbReference>
<reference evidence="16 17" key="1">
    <citation type="journal article" date="2007" name="Proc. Natl. Acad. Sci. U.S.A.">
        <title>The tiny eukaryote Ostreococcus provides genomic insights into the paradox of plankton speciation.</title>
        <authorList>
            <person name="Palenik B."/>
            <person name="Grimwood J."/>
            <person name="Aerts A."/>
            <person name="Rouze P."/>
            <person name="Salamov A."/>
            <person name="Putnam N."/>
            <person name="Dupont C."/>
            <person name="Jorgensen R."/>
            <person name="Derelle E."/>
            <person name="Rombauts S."/>
            <person name="Zhou K."/>
            <person name="Otillar R."/>
            <person name="Merchant S.S."/>
            <person name="Podell S."/>
            <person name="Gaasterland T."/>
            <person name="Napoli C."/>
            <person name="Gendler K."/>
            <person name="Manuell A."/>
            <person name="Tai V."/>
            <person name="Vallon O."/>
            <person name="Piganeau G."/>
            <person name="Jancek S."/>
            <person name="Heijde M."/>
            <person name="Jabbari K."/>
            <person name="Bowler C."/>
            <person name="Lohr M."/>
            <person name="Robbens S."/>
            <person name="Werner G."/>
            <person name="Dubchak I."/>
            <person name="Pazour G.J."/>
            <person name="Ren Q."/>
            <person name="Paulsen I."/>
            <person name="Delwiche C."/>
            <person name="Schmutz J."/>
            <person name="Rokhsar D."/>
            <person name="Van de Peer Y."/>
            <person name="Moreau H."/>
            <person name="Grigoriev I.V."/>
        </authorList>
    </citation>
    <scope>NUCLEOTIDE SEQUENCE [LARGE SCALE GENOMIC DNA]</scope>
    <source>
        <strain evidence="16 17">CCE9901</strain>
    </source>
</reference>
<dbReference type="SMART" id="SM00955">
    <property type="entry name" value="RNB"/>
    <property type="match status" value="1"/>
</dbReference>
<evidence type="ECO:0000256" key="10">
    <source>
        <dbReference type="ARBA" id="ARBA00022842"/>
    </source>
</evidence>
<feature type="non-terminal residue" evidence="16">
    <location>
        <position position="1"/>
    </location>
</feature>
<protein>
    <recommendedName>
        <fullName evidence="4">DIS3-like exonuclease 1</fullName>
    </recommendedName>
    <alternativeName>
        <fullName evidence="13">Ribosomal RNA-processing protein 44</fullName>
    </alternativeName>
</protein>
<dbReference type="GO" id="GO:0003723">
    <property type="term" value="F:RNA binding"/>
    <property type="evidence" value="ECO:0007669"/>
    <property type="project" value="UniProtKB-KW"/>
</dbReference>
<evidence type="ECO:0000256" key="8">
    <source>
        <dbReference type="ARBA" id="ARBA00022835"/>
    </source>
</evidence>
<feature type="domain" description="RNB" evidence="15">
    <location>
        <begin position="231"/>
        <end position="577"/>
    </location>
</feature>
<evidence type="ECO:0000256" key="7">
    <source>
        <dbReference type="ARBA" id="ARBA00022801"/>
    </source>
</evidence>
<keyword evidence="10" id="KW-0460">Magnesium</keyword>
<dbReference type="Proteomes" id="UP000001568">
    <property type="component" value="Chromosome 14"/>
</dbReference>
<dbReference type="STRING" id="436017.A4S731"/>
<feature type="non-terminal residue" evidence="16">
    <location>
        <position position="668"/>
    </location>
</feature>
<evidence type="ECO:0000256" key="5">
    <source>
        <dbReference type="ARBA" id="ARBA00022552"/>
    </source>
</evidence>
<sequence length="668" mass="73278">GAGTSYDAHRSEGEIAEGAAAGTIVLGALRVQRLGAVCEGFVDGVLIPSKHAMNRAIHGDSVAVEICPEDEWRAATATSVTLEDGDQTTTTSKVRTGRVVGITHRATLDVVACLDVVDEEDLKSDARGERNGALCVPMDSKIVKVKLLTRRARDLVGQRFIVRIDRWLANQRYPSGHLVKILGGVGEVDGEMAALLARYDIPAEPFGARALAELPREGADWMVPKEEIEKRRDLRHHRACSIDPPGCTDVDDALSVHVSADRVEIGVHIADVSYFVRPGTLLDHEAQMRGTTVYLVDRRLDMLPSLLSENLASLLERRDRLAVSCVWTLDRNLDVVDVWLGRTVIHSRHQMTYYQAQAIHDGQPLPHGDSSDTFDAVERELVRGDLQTLVAFANKTNAIRLAHGAVELESAELRFETDAQTKTPTEVLQKDEVPMMRVVAELMILANSAAARTTHRAFPSRALLRRHAPPREGGFEELTKLAAAKGIELDGSSGEALNASLARVAATSEPEVTTLFRGLATRAMSEAQYISSGSISGADGGFGHYGLALTYYTHFTSPIRRYADVVVHRQLIAAVDVAEAEKRATERDLDSLAQHLNERNRASKHAQSRCGEIYLLWLLREKPMIEPAVVHEIRDDGVMVFLPAFHMKAPIRLVDDAGNAIEELKEST</sequence>
<evidence type="ECO:0000259" key="15">
    <source>
        <dbReference type="SMART" id="SM00955"/>
    </source>
</evidence>
<evidence type="ECO:0000313" key="17">
    <source>
        <dbReference type="Proteomes" id="UP000001568"/>
    </source>
</evidence>
<feature type="coiled-coil region" evidence="14">
    <location>
        <begin position="568"/>
        <end position="595"/>
    </location>
</feature>
<dbReference type="GeneID" id="5005387"/>
<dbReference type="GO" id="GO:0006364">
    <property type="term" value="P:rRNA processing"/>
    <property type="evidence" value="ECO:0007669"/>
    <property type="project" value="UniProtKB-KW"/>
</dbReference>
<proteinExistence type="inferred from homology"/>
<evidence type="ECO:0000256" key="2">
    <source>
        <dbReference type="ARBA" id="ARBA00004123"/>
    </source>
</evidence>
<dbReference type="OrthoDB" id="372421at2759"/>
<keyword evidence="8" id="KW-0271">Exosome</keyword>
<dbReference type="FunFam" id="2.40.50.700:FF:000001">
    <property type="entry name" value="Exosome complex exonuclease exoribonuclease (Rrp44)"/>
    <property type="match status" value="1"/>
</dbReference>
<dbReference type="Pfam" id="PF17849">
    <property type="entry name" value="OB_Dis3"/>
    <property type="match status" value="1"/>
</dbReference>
<evidence type="ECO:0000256" key="3">
    <source>
        <dbReference type="ARBA" id="ARBA00005785"/>
    </source>
</evidence>
<evidence type="ECO:0000256" key="14">
    <source>
        <dbReference type="SAM" id="Coils"/>
    </source>
</evidence>
<comment type="cofactor">
    <cofactor evidence="1">
        <name>Mg(2+)</name>
        <dbReference type="ChEBI" id="CHEBI:18420"/>
    </cofactor>
</comment>
<evidence type="ECO:0000256" key="9">
    <source>
        <dbReference type="ARBA" id="ARBA00022839"/>
    </source>
</evidence>
<dbReference type="eggNOG" id="KOG2102">
    <property type="taxonomic scope" value="Eukaryota"/>
</dbReference>
<dbReference type="PANTHER" id="PTHR23355">
    <property type="entry name" value="RIBONUCLEASE"/>
    <property type="match status" value="1"/>
</dbReference>
<keyword evidence="11" id="KW-0694">RNA-binding</keyword>
<accession>A4S731</accession>
<dbReference type="Pfam" id="PF00773">
    <property type="entry name" value="RNB"/>
    <property type="match status" value="1"/>
</dbReference>
<keyword evidence="6" id="KW-0540">Nuclease</keyword>
<comment type="subcellular location">
    <subcellularLocation>
        <location evidence="2">Nucleus</location>
    </subcellularLocation>
</comment>
<dbReference type="PANTHER" id="PTHR23355:SF30">
    <property type="entry name" value="DIS3-LIKE EXONUCLEASE 1"/>
    <property type="match status" value="1"/>
</dbReference>
<organism evidence="16 17">
    <name type="scientific">Ostreococcus lucimarinus (strain CCE9901)</name>
    <dbReference type="NCBI Taxonomy" id="436017"/>
    <lineage>
        <taxon>Eukaryota</taxon>
        <taxon>Viridiplantae</taxon>
        <taxon>Chlorophyta</taxon>
        <taxon>Mamiellophyceae</taxon>
        <taxon>Mamiellales</taxon>
        <taxon>Bathycoccaceae</taxon>
        <taxon>Ostreococcus</taxon>
    </lineage>
</organism>
<name>A4S731_OSTLU</name>
<dbReference type="GO" id="GO:0000956">
    <property type="term" value="P:nuclear-transcribed mRNA catabolic process"/>
    <property type="evidence" value="ECO:0007669"/>
    <property type="project" value="UniProtKB-ARBA"/>
</dbReference>
<evidence type="ECO:0000256" key="4">
    <source>
        <dbReference type="ARBA" id="ARBA00016366"/>
    </source>
</evidence>
<dbReference type="AlphaFoldDB" id="A4S731"/>
<dbReference type="EMBL" id="CP000594">
    <property type="protein sequence ID" value="ABO99676.1"/>
    <property type="molecule type" value="Genomic_DNA"/>
</dbReference>
<dbReference type="GO" id="GO:0000175">
    <property type="term" value="F:3'-5'-RNA exonuclease activity"/>
    <property type="evidence" value="ECO:0007669"/>
    <property type="project" value="UniProtKB-ARBA"/>
</dbReference>
<dbReference type="InterPro" id="IPR012340">
    <property type="entry name" value="NA-bd_OB-fold"/>
</dbReference>
<dbReference type="Gene3D" id="2.40.50.690">
    <property type="match status" value="1"/>
</dbReference>
<keyword evidence="7" id="KW-0378">Hydrolase</keyword>